<organism evidence="1">
    <name type="scientific">marine metagenome</name>
    <dbReference type="NCBI Taxonomy" id="408172"/>
    <lineage>
        <taxon>unclassified sequences</taxon>
        <taxon>metagenomes</taxon>
        <taxon>ecological metagenomes</taxon>
    </lineage>
</organism>
<dbReference type="AlphaFoldDB" id="A0A382MW12"/>
<gene>
    <name evidence="1" type="ORF">METZ01_LOCUS304831</name>
</gene>
<sequence length="38" mass="4232">MTPPAKLFLTCAMFPLALLGKDTQHPNLPRPDQVDKPE</sequence>
<accession>A0A382MW12</accession>
<reference evidence="1" key="1">
    <citation type="submission" date="2018-05" db="EMBL/GenBank/DDBJ databases">
        <authorList>
            <person name="Lanie J.A."/>
            <person name="Ng W.-L."/>
            <person name="Kazmierczak K.M."/>
            <person name="Andrzejewski T.M."/>
            <person name="Davidsen T.M."/>
            <person name="Wayne K.J."/>
            <person name="Tettelin H."/>
            <person name="Glass J.I."/>
            <person name="Rusch D."/>
            <person name="Podicherti R."/>
            <person name="Tsui H.-C.T."/>
            <person name="Winkler M.E."/>
        </authorList>
    </citation>
    <scope>NUCLEOTIDE SEQUENCE</scope>
</reference>
<feature type="non-terminal residue" evidence="1">
    <location>
        <position position="38"/>
    </location>
</feature>
<dbReference type="EMBL" id="UINC01095690">
    <property type="protein sequence ID" value="SVC51977.1"/>
    <property type="molecule type" value="Genomic_DNA"/>
</dbReference>
<protein>
    <submittedName>
        <fullName evidence="1">Uncharacterized protein</fullName>
    </submittedName>
</protein>
<evidence type="ECO:0000313" key="1">
    <source>
        <dbReference type="EMBL" id="SVC51977.1"/>
    </source>
</evidence>
<name>A0A382MW12_9ZZZZ</name>
<proteinExistence type="predicted"/>